<keyword evidence="3" id="KW-1185">Reference proteome</keyword>
<name>A0AA48IEK6_9TREE</name>
<gene>
    <name evidence="2" type="ORF">CcaverHIS019_0211680</name>
</gene>
<evidence type="ECO:0000313" key="3">
    <source>
        <dbReference type="Proteomes" id="UP001233271"/>
    </source>
</evidence>
<feature type="transmembrane region" description="Helical" evidence="1">
    <location>
        <begin position="20"/>
        <end position="43"/>
    </location>
</feature>
<evidence type="ECO:0000256" key="1">
    <source>
        <dbReference type="SAM" id="Phobius"/>
    </source>
</evidence>
<reference evidence="2" key="1">
    <citation type="journal article" date="2023" name="BMC Genomics">
        <title>Chromosome-level genome assemblies of Cutaneotrichosporon spp. (Trichosporonales, Basidiomycota) reveal imbalanced evolution between nucleotide sequences and chromosome synteny.</title>
        <authorList>
            <person name="Kobayashi Y."/>
            <person name="Kayamori A."/>
            <person name="Aoki K."/>
            <person name="Shiwa Y."/>
            <person name="Matsutani M."/>
            <person name="Fujita N."/>
            <person name="Sugita T."/>
            <person name="Iwasaki W."/>
            <person name="Tanaka N."/>
            <person name="Takashima M."/>
        </authorList>
    </citation>
    <scope>NUCLEOTIDE SEQUENCE</scope>
    <source>
        <strain evidence="2">HIS019</strain>
    </source>
</reference>
<keyword evidence="1" id="KW-0812">Transmembrane</keyword>
<keyword evidence="1" id="KW-1133">Transmembrane helix</keyword>
<keyword evidence="1" id="KW-0472">Membrane</keyword>
<dbReference type="AlphaFoldDB" id="A0AA48IEK6"/>
<dbReference type="GeneID" id="85493677"/>
<dbReference type="Proteomes" id="UP001233271">
    <property type="component" value="Chromosome 2"/>
</dbReference>
<organism evidence="2 3">
    <name type="scientific">Cutaneotrichosporon cavernicola</name>
    <dbReference type="NCBI Taxonomy" id="279322"/>
    <lineage>
        <taxon>Eukaryota</taxon>
        <taxon>Fungi</taxon>
        <taxon>Dikarya</taxon>
        <taxon>Basidiomycota</taxon>
        <taxon>Agaricomycotina</taxon>
        <taxon>Tremellomycetes</taxon>
        <taxon>Trichosporonales</taxon>
        <taxon>Trichosporonaceae</taxon>
        <taxon>Cutaneotrichosporon</taxon>
    </lineage>
</organism>
<proteinExistence type="predicted"/>
<dbReference type="KEGG" id="ccac:CcaHIS019_0211680"/>
<dbReference type="RefSeq" id="XP_060455072.1">
    <property type="nucleotide sequence ID" value="XM_060598261.1"/>
</dbReference>
<accession>A0AA48IEK6</accession>
<sequence length="78" mass="8606">MALSTPTPSPDPRIGMWPWVGFLTLALSLAILMTVIGVAWVFGIGPRRLGRDMTDEEHAERRALIADAERVGSQFSRI</sequence>
<evidence type="ECO:0000313" key="2">
    <source>
        <dbReference type="EMBL" id="BEI89806.1"/>
    </source>
</evidence>
<dbReference type="EMBL" id="AP028213">
    <property type="protein sequence ID" value="BEI89806.1"/>
    <property type="molecule type" value="Genomic_DNA"/>
</dbReference>
<protein>
    <submittedName>
        <fullName evidence="2">Uncharacterized protein</fullName>
    </submittedName>
</protein>